<organism evidence="1 2">
    <name type="scientific">Novosphingobium tardum</name>
    <dbReference type="NCBI Taxonomy" id="1538021"/>
    <lineage>
        <taxon>Bacteria</taxon>
        <taxon>Pseudomonadati</taxon>
        <taxon>Pseudomonadota</taxon>
        <taxon>Alphaproteobacteria</taxon>
        <taxon>Sphingomonadales</taxon>
        <taxon>Sphingomonadaceae</taxon>
        <taxon>Novosphingobium</taxon>
    </lineage>
</organism>
<name>A0ABV8RP38_9SPHN</name>
<dbReference type="Proteomes" id="UP001595828">
    <property type="component" value="Unassembled WGS sequence"/>
</dbReference>
<accession>A0ABV8RP38</accession>
<comment type="caution">
    <text evidence="1">The sequence shown here is derived from an EMBL/GenBank/DDBJ whole genome shotgun (WGS) entry which is preliminary data.</text>
</comment>
<protein>
    <submittedName>
        <fullName evidence="1">Uncharacterized protein</fullName>
    </submittedName>
</protein>
<reference evidence="2" key="1">
    <citation type="journal article" date="2019" name="Int. J. Syst. Evol. Microbiol.">
        <title>The Global Catalogue of Microorganisms (GCM) 10K type strain sequencing project: providing services to taxonomists for standard genome sequencing and annotation.</title>
        <authorList>
            <consortium name="The Broad Institute Genomics Platform"/>
            <consortium name="The Broad Institute Genome Sequencing Center for Infectious Disease"/>
            <person name="Wu L."/>
            <person name="Ma J."/>
        </authorList>
    </citation>
    <scope>NUCLEOTIDE SEQUENCE [LARGE SCALE GENOMIC DNA]</scope>
    <source>
        <strain evidence="2">CGMCC 1.12989</strain>
    </source>
</reference>
<dbReference type="EMBL" id="JBHSDR010000006">
    <property type="protein sequence ID" value="MFC4295123.1"/>
    <property type="molecule type" value="Genomic_DNA"/>
</dbReference>
<evidence type="ECO:0000313" key="2">
    <source>
        <dbReference type="Proteomes" id="UP001595828"/>
    </source>
</evidence>
<keyword evidence="2" id="KW-1185">Reference proteome</keyword>
<sequence length="57" mass="6705">MTVFRFVTPHRRGKWYPDLKLAQRFANAIGAGFWEKRSGRFYQYPGTRLETANVPDV</sequence>
<proteinExistence type="predicted"/>
<evidence type="ECO:0000313" key="1">
    <source>
        <dbReference type="EMBL" id="MFC4295123.1"/>
    </source>
</evidence>
<gene>
    <name evidence="1" type="ORF">ACFO0A_08650</name>
</gene>